<evidence type="ECO:0000313" key="3">
    <source>
        <dbReference type="Proteomes" id="UP001642540"/>
    </source>
</evidence>
<feature type="transmembrane region" description="Helical" evidence="1">
    <location>
        <begin position="40"/>
        <end position="59"/>
    </location>
</feature>
<keyword evidence="1" id="KW-1133">Transmembrane helix</keyword>
<dbReference type="EMBL" id="CAXLJM020000049">
    <property type="protein sequence ID" value="CAL8113316.1"/>
    <property type="molecule type" value="Genomic_DNA"/>
</dbReference>
<sequence length="100" mass="11737">MLELRKISEQYLPNLRQQFEYYWQQTGETYELCCAKHIKAAIAGIIMTIFGIIVLSFDSERPKPGTTIVRDKIFGIEQRYFLVYFNGLLLYLCILFLTEG</sequence>
<name>A0ABP1QWK7_9HEXA</name>
<keyword evidence="1" id="KW-0812">Transmembrane</keyword>
<accession>A0ABP1QWK7</accession>
<comment type="caution">
    <text evidence="2">The sequence shown here is derived from an EMBL/GenBank/DDBJ whole genome shotgun (WGS) entry which is preliminary data.</text>
</comment>
<dbReference type="Proteomes" id="UP001642540">
    <property type="component" value="Unassembled WGS sequence"/>
</dbReference>
<keyword evidence="1" id="KW-0472">Membrane</keyword>
<feature type="transmembrane region" description="Helical" evidence="1">
    <location>
        <begin position="80"/>
        <end position="98"/>
    </location>
</feature>
<evidence type="ECO:0000313" key="2">
    <source>
        <dbReference type="EMBL" id="CAL8113316.1"/>
    </source>
</evidence>
<keyword evidence="3" id="KW-1185">Reference proteome</keyword>
<gene>
    <name evidence="2" type="ORF">ODALV1_LOCUS15978</name>
</gene>
<organism evidence="2 3">
    <name type="scientific">Orchesella dallaii</name>
    <dbReference type="NCBI Taxonomy" id="48710"/>
    <lineage>
        <taxon>Eukaryota</taxon>
        <taxon>Metazoa</taxon>
        <taxon>Ecdysozoa</taxon>
        <taxon>Arthropoda</taxon>
        <taxon>Hexapoda</taxon>
        <taxon>Collembola</taxon>
        <taxon>Entomobryomorpha</taxon>
        <taxon>Entomobryoidea</taxon>
        <taxon>Orchesellidae</taxon>
        <taxon>Orchesellinae</taxon>
        <taxon>Orchesella</taxon>
    </lineage>
</organism>
<proteinExistence type="predicted"/>
<evidence type="ECO:0000256" key="1">
    <source>
        <dbReference type="SAM" id="Phobius"/>
    </source>
</evidence>
<protein>
    <submittedName>
        <fullName evidence="2">Uncharacterized protein</fullName>
    </submittedName>
</protein>
<reference evidence="2 3" key="1">
    <citation type="submission" date="2024-08" db="EMBL/GenBank/DDBJ databases">
        <authorList>
            <person name="Cucini C."/>
            <person name="Frati F."/>
        </authorList>
    </citation>
    <scope>NUCLEOTIDE SEQUENCE [LARGE SCALE GENOMIC DNA]</scope>
</reference>